<protein>
    <submittedName>
        <fullName evidence="4">Acetyltransferase (GNAT) family protein</fullName>
    </submittedName>
</protein>
<keyword evidence="2" id="KW-0012">Acyltransferase</keyword>
<sequence length="165" mass="18429">MSHVTESTFRLEYVAWDDPRALELRRVMVVEMDIRYSVPGRAGNSDEINRALAVDINDVRATLLAIDADGTPIGHAALRELNGELEVRRVVVSDAQRGRGVGRALMGELERFARDARAARLILQTGEKQPESVAMYENLGYTRIAVYQPYIASMPHSLCFEKVLA</sequence>
<proteinExistence type="predicted"/>
<gene>
    <name evidence="4" type="ORF">B0I08_104148</name>
</gene>
<dbReference type="AlphaFoldDB" id="A0A2T0VE29"/>
<dbReference type="Proteomes" id="UP000237983">
    <property type="component" value="Unassembled WGS sequence"/>
</dbReference>
<dbReference type="GO" id="GO:0016747">
    <property type="term" value="F:acyltransferase activity, transferring groups other than amino-acyl groups"/>
    <property type="evidence" value="ECO:0007669"/>
    <property type="project" value="InterPro"/>
</dbReference>
<evidence type="ECO:0000313" key="5">
    <source>
        <dbReference type="Proteomes" id="UP000237983"/>
    </source>
</evidence>
<reference evidence="4 5" key="1">
    <citation type="submission" date="2018-03" db="EMBL/GenBank/DDBJ databases">
        <title>Genomic Encyclopedia of Type Strains, Phase III (KMG-III): the genomes of soil and plant-associated and newly described type strains.</title>
        <authorList>
            <person name="Whitman W."/>
        </authorList>
    </citation>
    <scope>NUCLEOTIDE SEQUENCE [LARGE SCALE GENOMIC DNA]</scope>
    <source>
        <strain evidence="4 5">CGMCC 1.12484</strain>
    </source>
</reference>
<dbReference type="InterPro" id="IPR016181">
    <property type="entry name" value="Acyl_CoA_acyltransferase"/>
</dbReference>
<comment type="caution">
    <text evidence="4">The sequence shown here is derived from an EMBL/GenBank/DDBJ whole genome shotgun (WGS) entry which is preliminary data.</text>
</comment>
<keyword evidence="1 4" id="KW-0808">Transferase</keyword>
<dbReference type="Gene3D" id="3.40.630.30">
    <property type="match status" value="1"/>
</dbReference>
<dbReference type="InterPro" id="IPR000182">
    <property type="entry name" value="GNAT_dom"/>
</dbReference>
<dbReference type="PANTHER" id="PTHR43877:SF2">
    <property type="entry name" value="AMINOALKYLPHOSPHONATE N-ACETYLTRANSFERASE-RELATED"/>
    <property type="match status" value="1"/>
</dbReference>
<dbReference type="SUPFAM" id="SSF55729">
    <property type="entry name" value="Acyl-CoA N-acyltransferases (Nat)"/>
    <property type="match status" value="1"/>
</dbReference>
<dbReference type="PROSITE" id="PS51186">
    <property type="entry name" value="GNAT"/>
    <property type="match status" value="1"/>
</dbReference>
<evidence type="ECO:0000256" key="2">
    <source>
        <dbReference type="ARBA" id="ARBA00023315"/>
    </source>
</evidence>
<evidence type="ECO:0000313" key="4">
    <source>
        <dbReference type="EMBL" id="PRY68446.1"/>
    </source>
</evidence>
<dbReference type="Pfam" id="PF00583">
    <property type="entry name" value="Acetyltransf_1"/>
    <property type="match status" value="1"/>
</dbReference>
<dbReference type="InterPro" id="IPR050832">
    <property type="entry name" value="Bact_Acetyltransf"/>
</dbReference>
<dbReference type="RefSeq" id="WP_106211916.1">
    <property type="nucleotide sequence ID" value="NZ_PVTL01000004.1"/>
</dbReference>
<evidence type="ECO:0000256" key="1">
    <source>
        <dbReference type="ARBA" id="ARBA00022679"/>
    </source>
</evidence>
<dbReference type="CDD" id="cd04301">
    <property type="entry name" value="NAT_SF"/>
    <property type="match status" value="1"/>
</dbReference>
<dbReference type="PANTHER" id="PTHR43877">
    <property type="entry name" value="AMINOALKYLPHOSPHONATE N-ACETYLTRANSFERASE-RELATED-RELATED"/>
    <property type="match status" value="1"/>
</dbReference>
<dbReference type="OrthoDB" id="70840at2"/>
<feature type="domain" description="N-acetyltransferase" evidence="3">
    <location>
        <begin position="22"/>
        <end position="159"/>
    </location>
</feature>
<organism evidence="4 5">
    <name type="scientific">Glaciihabitans tibetensis</name>
    <dbReference type="NCBI Taxonomy" id="1266600"/>
    <lineage>
        <taxon>Bacteria</taxon>
        <taxon>Bacillati</taxon>
        <taxon>Actinomycetota</taxon>
        <taxon>Actinomycetes</taxon>
        <taxon>Micrococcales</taxon>
        <taxon>Microbacteriaceae</taxon>
        <taxon>Glaciihabitans</taxon>
    </lineage>
</organism>
<name>A0A2T0VE29_9MICO</name>
<dbReference type="EMBL" id="PVTL01000004">
    <property type="protein sequence ID" value="PRY68446.1"/>
    <property type="molecule type" value="Genomic_DNA"/>
</dbReference>
<accession>A0A2T0VE29</accession>
<keyword evidence="5" id="KW-1185">Reference proteome</keyword>
<evidence type="ECO:0000259" key="3">
    <source>
        <dbReference type="PROSITE" id="PS51186"/>
    </source>
</evidence>